<dbReference type="Gene3D" id="3.40.50.300">
    <property type="entry name" value="P-loop containing nucleotide triphosphate hydrolases"/>
    <property type="match status" value="1"/>
</dbReference>
<reference evidence="6 7" key="1">
    <citation type="submission" date="2024-11" db="EMBL/GenBank/DDBJ databases">
        <title>Adaptive evolution of stress response genes in parasites aligns with host niche diversity.</title>
        <authorList>
            <person name="Hahn C."/>
            <person name="Resl P."/>
        </authorList>
    </citation>
    <scope>NUCLEOTIDE SEQUENCE [LARGE SCALE GENOMIC DNA]</scope>
    <source>
        <strain evidence="6">EGGRZ-B1_66</strain>
        <tissue evidence="6">Body</tissue>
    </source>
</reference>
<comment type="similarity">
    <text evidence="1 5">Belongs to the protein sulfotransferase family.</text>
</comment>
<dbReference type="GO" id="GO:0008476">
    <property type="term" value="F:protein-tyrosine sulfotransferase activity"/>
    <property type="evidence" value="ECO:0007669"/>
    <property type="project" value="UniProtKB-EC"/>
</dbReference>
<evidence type="ECO:0000256" key="4">
    <source>
        <dbReference type="ARBA" id="ARBA00048460"/>
    </source>
</evidence>
<evidence type="ECO:0000256" key="5">
    <source>
        <dbReference type="RuleBase" id="RU365018"/>
    </source>
</evidence>
<dbReference type="Proteomes" id="UP001626550">
    <property type="component" value="Unassembled WGS sequence"/>
</dbReference>
<evidence type="ECO:0000313" key="6">
    <source>
        <dbReference type="EMBL" id="KAL3309933.1"/>
    </source>
</evidence>
<name>A0ABD2PSB4_9PLAT</name>
<dbReference type="InterPro" id="IPR026634">
    <property type="entry name" value="TPST-like"/>
</dbReference>
<sequence>MLLVSNGTSSICSAYGIEDYGADKPYIFIGGFPRSGTTLMRVLLDVHPDISCGPETHISPTVAAVGASILRSKSMRYRLEAINLWPDTVFKAFRGFFIEIIEATTDSSKRSCTKDPYMLKSIDFLNRLFPRAKFILMIRDGRAVTASVMKRSVSIQHIDINNPFDIFYKWENSTTVMTSQCELLGPLVCLPVRYEDLVLRPRETMLHLTKFLEITWTDAFLAHDKIINSSTHLSPFELSNSQVIHPINLEAIYSWARPGTVLPQQFILKARSPMLVKYRYFPNSLPPNYGPAEPEMLENLKKIQNDAAAMQEFSPFMKARRNFSRLIEQFDKSKD</sequence>
<dbReference type="SUPFAM" id="SSF52540">
    <property type="entry name" value="P-loop containing nucleoside triphosphate hydrolases"/>
    <property type="match status" value="1"/>
</dbReference>
<dbReference type="Pfam" id="PF13469">
    <property type="entry name" value="Sulfotransfer_3"/>
    <property type="match status" value="1"/>
</dbReference>
<gene>
    <name evidence="6" type="primary">TPST2</name>
    <name evidence="6" type="ORF">Ciccas_011513</name>
</gene>
<dbReference type="EMBL" id="JBJKFK010003413">
    <property type="protein sequence ID" value="KAL3309933.1"/>
    <property type="molecule type" value="Genomic_DNA"/>
</dbReference>
<keyword evidence="3 5" id="KW-0808">Transferase</keyword>
<dbReference type="EC" id="2.8.2.20" evidence="2 5"/>
<comment type="caution">
    <text evidence="6">The sequence shown here is derived from an EMBL/GenBank/DDBJ whole genome shotgun (WGS) entry which is preliminary data.</text>
</comment>
<organism evidence="6 7">
    <name type="scientific">Cichlidogyrus casuarinus</name>
    <dbReference type="NCBI Taxonomy" id="1844966"/>
    <lineage>
        <taxon>Eukaryota</taxon>
        <taxon>Metazoa</taxon>
        <taxon>Spiralia</taxon>
        <taxon>Lophotrochozoa</taxon>
        <taxon>Platyhelminthes</taxon>
        <taxon>Monogenea</taxon>
        <taxon>Monopisthocotylea</taxon>
        <taxon>Dactylogyridea</taxon>
        <taxon>Ancyrocephalidae</taxon>
        <taxon>Cichlidogyrus</taxon>
    </lineage>
</organism>
<evidence type="ECO:0000256" key="1">
    <source>
        <dbReference type="ARBA" id="ARBA00009988"/>
    </source>
</evidence>
<accession>A0ABD2PSB4</accession>
<dbReference type="InterPro" id="IPR027417">
    <property type="entry name" value="P-loop_NTPase"/>
</dbReference>
<evidence type="ECO:0000313" key="7">
    <source>
        <dbReference type="Proteomes" id="UP001626550"/>
    </source>
</evidence>
<keyword evidence="7" id="KW-1185">Reference proteome</keyword>
<dbReference type="PANTHER" id="PTHR12788">
    <property type="entry name" value="PROTEIN-TYROSINE SULFOTRANSFERASE 2"/>
    <property type="match status" value="1"/>
</dbReference>
<evidence type="ECO:0000256" key="3">
    <source>
        <dbReference type="ARBA" id="ARBA00022679"/>
    </source>
</evidence>
<protein>
    <recommendedName>
        <fullName evidence="2 5">Protein-tyrosine sulfotransferase</fullName>
        <ecNumber evidence="2 5">2.8.2.20</ecNumber>
    </recommendedName>
</protein>
<dbReference type="PANTHER" id="PTHR12788:SF10">
    <property type="entry name" value="PROTEIN-TYROSINE SULFOTRANSFERASE"/>
    <property type="match status" value="1"/>
</dbReference>
<proteinExistence type="inferred from homology"/>
<dbReference type="GO" id="GO:0005794">
    <property type="term" value="C:Golgi apparatus"/>
    <property type="evidence" value="ECO:0007669"/>
    <property type="project" value="UniProtKB-ARBA"/>
</dbReference>
<comment type="function">
    <text evidence="5">Catalyzes the O-sulfation of tyrosine residues within acidic motifs of polypeptides, using 3'-phosphoadenylyl sulfate (PAPS) as cosubstrate.</text>
</comment>
<evidence type="ECO:0000256" key="2">
    <source>
        <dbReference type="ARBA" id="ARBA00013262"/>
    </source>
</evidence>
<comment type="catalytic activity">
    <reaction evidence="4 5">
        <text>L-tyrosyl-[protein] + 3'-phosphoadenylyl sulfate = O-sulfo-L-tyrosine-[protein] + adenosine 3',5'-bisphosphate + H(+)</text>
        <dbReference type="Rhea" id="RHEA:16801"/>
        <dbReference type="Rhea" id="RHEA-COMP:10136"/>
        <dbReference type="Rhea" id="RHEA-COMP:11688"/>
        <dbReference type="ChEBI" id="CHEBI:15378"/>
        <dbReference type="ChEBI" id="CHEBI:46858"/>
        <dbReference type="ChEBI" id="CHEBI:58339"/>
        <dbReference type="ChEBI" id="CHEBI:58343"/>
        <dbReference type="ChEBI" id="CHEBI:65286"/>
        <dbReference type="EC" id="2.8.2.20"/>
    </reaction>
</comment>
<dbReference type="AlphaFoldDB" id="A0ABD2PSB4"/>